<comment type="caution">
    <text evidence="1">The sequence shown here is derived from an EMBL/GenBank/DDBJ whole genome shotgun (WGS) entry which is preliminary data.</text>
</comment>
<dbReference type="Proteomes" id="UP000440578">
    <property type="component" value="Unassembled WGS sequence"/>
</dbReference>
<protein>
    <submittedName>
        <fullName evidence="1">Uncharacterized protein</fullName>
    </submittedName>
</protein>
<proteinExistence type="predicted"/>
<name>A0A6A4V848_AMPAM</name>
<reference evidence="1 2" key="1">
    <citation type="submission" date="2019-07" db="EMBL/GenBank/DDBJ databases">
        <title>Draft genome assembly of a fouling barnacle, Amphibalanus amphitrite (Darwin, 1854): The first reference genome for Thecostraca.</title>
        <authorList>
            <person name="Kim W."/>
        </authorList>
    </citation>
    <scope>NUCLEOTIDE SEQUENCE [LARGE SCALE GENOMIC DNA]</scope>
    <source>
        <strain evidence="1">SNU_AA5</strain>
        <tissue evidence="1">Soma without cirri and trophi</tissue>
    </source>
</reference>
<accession>A0A6A4V848</accession>
<dbReference type="EMBL" id="VIIS01001996">
    <property type="protein sequence ID" value="KAF0289853.1"/>
    <property type="molecule type" value="Genomic_DNA"/>
</dbReference>
<gene>
    <name evidence="1" type="ORF">FJT64_011935</name>
</gene>
<evidence type="ECO:0000313" key="1">
    <source>
        <dbReference type="EMBL" id="KAF0289853.1"/>
    </source>
</evidence>
<dbReference type="AlphaFoldDB" id="A0A6A4V848"/>
<evidence type="ECO:0000313" key="2">
    <source>
        <dbReference type="Proteomes" id="UP000440578"/>
    </source>
</evidence>
<sequence>MSGSTYEVFMIAHEYQGEPTVVQKLTASRSLTLIGTELVPLSGGQFQVNPTLDYDGGWLAFPYLINDPARSELYTTINSRTSYLTWRSVVTTGGDLLWPLNRPRSTVVLYIRE</sequence>
<organism evidence="1 2">
    <name type="scientific">Amphibalanus amphitrite</name>
    <name type="common">Striped barnacle</name>
    <name type="synonym">Balanus amphitrite</name>
    <dbReference type="NCBI Taxonomy" id="1232801"/>
    <lineage>
        <taxon>Eukaryota</taxon>
        <taxon>Metazoa</taxon>
        <taxon>Ecdysozoa</taxon>
        <taxon>Arthropoda</taxon>
        <taxon>Crustacea</taxon>
        <taxon>Multicrustacea</taxon>
        <taxon>Cirripedia</taxon>
        <taxon>Thoracica</taxon>
        <taxon>Thoracicalcarea</taxon>
        <taxon>Balanomorpha</taxon>
        <taxon>Balanoidea</taxon>
        <taxon>Balanidae</taxon>
        <taxon>Amphibalaninae</taxon>
        <taxon>Amphibalanus</taxon>
    </lineage>
</organism>
<keyword evidence="2" id="KW-1185">Reference proteome</keyword>